<evidence type="ECO:0000313" key="2">
    <source>
        <dbReference type="EMBL" id="KAF6431592.1"/>
    </source>
</evidence>
<dbReference type="Proteomes" id="UP000593571">
    <property type="component" value="Unassembled WGS sequence"/>
</dbReference>
<proteinExistence type="predicted"/>
<name>A0A7J8E8U1_ROUAE</name>
<feature type="region of interest" description="Disordered" evidence="1">
    <location>
        <begin position="54"/>
        <end position="89"/>
    </location>
</feature>
<protein>
    <submittedName>
        <fullName evidence="2">Uncharacterized protein</fullName>
    </submittedName>
</protein>
<keyword evidence="3" id="KW-1185">Reference proteome</keyword>
<evidence type="ECO:0000256" key="1">
    <source>
        <dbReference type="SAM" id="MobiDB-lite"/>
    </source>
</evidence>
<sequence>MMKLPVERSVHVKFSFFLQPFAINSYRMPNGREIVRWGRAVGTDTCAARKLKLRGGTRAPTRQNPIQLNKHAPSNNNNSPRLRRRRPVPETVPHFPNYLLLCSPTIWLINAHFSVSAERGEVPWPKRRS</sequence>
<dbReference type="AlphaFoldDB" id="A0A7J8E8U1"/>
<gene>
    <name evidence="2" type="ORF">HJG63_008103</name>
</gene>
<accession>A0A7J8E8U1</accession>
<evidence type="ECO:0000313" key="3">
    <source>
        <dbReference type="Proteomes" id="UP000593571"/>
    </source>
</evidence>
<reference evidence="2 3" key="1">
    <citation type="journal article" date="2020" name="Nature">
        <title>Six reference-quality genomes reveal evolution of bat adaptations.</title>
        <authorList>
            <person name="Jebb D."/>
            <person name="Huang Z."/>
            <person name="Pippel M."/>
            <person name="Hughes G.M."/>
            <person name="Lavrichenko K."/>
            <person name="Devanna P."/>
            <person name="Winkler S."/>
            <person name="Jermiin L.S."/>
            <person name="Skirmuntt E.C."/>
            <person name="Katzourakis A."/>
            <person name="Burkitt-Gray L."/>
            <person name="Ray D.A."/>
            <person name="Sullivan K.A.M."/>
            <person name="Roscito J.G."/>
            <person name="Kirilenko B.M."/>
            <person name="Davalos L.M."/>
            <person name="Corthals A.P."/>
            <person name="Power M.L."/>
            <person name="Jones G."/>
            <person name="Ransome R.D."/>
            <person name="Dechmann D.K.N."/>
            <person name="Locatelli A.G."/>
            <person name="Puechmaille S.J."/>
            <person name="Fedrigo O."/>
            <person name="Jarvis E.D."/>
            <person name="Hiller M."/>
            <person name="Vernes S.C."/>
            <person name="Myers E.W."/>
            <person name="Teeling E.C."/>
        </authorList>
    </citation>
    <scope>NUCLEOTIDE SEQUENCE [LARGE SCALE GENOMIC DNA]</scope>
    <source>
        <strain evidence="2">MRouAeg1</strain>
        <tissue evidence="2">Muscle</tissue>
    </source>
</reference>
<organism evidence="2 3">
    <name type="scientific">Rousettus aegyptiacus</name>
    <name type="common">Egyptian fruit bat</name>
    <name type="synonym">Pteropus aegyptiacus</name>
    <dbReference type="NCBI Taxonomy" id="9407"/>
    <lineage>
        <taxon>Eukaryota</taxon>
        <taxon>Metazoa</taxon>
        <taxon>Chordata</taxon>
        <taxon>Craniata</taxon>
        <taxon>Vertebrata</taxon>
        <taxon>Euteleostomi</taxon>
        <taxon>Mammalia</taxon>
        <taxon>Eutheria</taxon>
        <taxon>Laurasiatheria</taxon>
        <taxon>Chiroptera</taxon>
        <taxon>Yinpterochiroptera</taxon>
        <taxon>Pteropodoidea</taxon>
        <taxon>Pteropodidae</taxon>
        <taxon>Rousettinae</taxon>
        <taxon>Rousettus</taxon>
    </lineage>
</organism>
<comment type="caution">
    <text evidence="2">The sequence shown here is derived from an EMBL/GenBank/DDBJ whole genome shotgun (WGS) entry which is preliminary data.</text>
</comment>
<dbReference type="EMBL" id="JACASE010000010">
    <property type="protein sequence ID" value="KAF6431592.1"/>
    <property type="molecule type" value="Genomic_DNA"/>
</dbReference>